<dbReference type="AlphaFoldDB" id="A0A0F9PA37"/>
<proteinExistence type="predicted"/>
<sequence>MALSRTDAGRVGVGQADKQGLPGRRYKLDDVSIQVAFLEAYARTGNISASAKAAGVSTPTIGSYRDTHVEFKELFDAAYDEFCAKLEAAGLERAVEGIEVPVFYQGKQTDTQKRYSDRLLELYLKSHIVKYRDKVDVTHQVSIGVLVVPGVIMSVEKWQEQFGGMNLPTPEDEFALGDGGAGGIPALDNNDKVIDVTSSDNADSVSESLGSAAEEDVTDEPDTDE</sequence>
<protein>
    <recommendedName>
        <fullName evidence="3">Terminase small subunit</fullName>
    </recommendedName>
</protein>
<feature type="region of interest" description="Disordered" evidence="1">
    <location>
        <begin position="179"/>
        <end position="225"/>
    </location>
</feature>
<gene>
    <name evidence="2" type="ORF">LCGC14_1163920</name>
</gene>
<evidence type="ECO:0008006" key="3">
    <source>
        <dbReference type="Google" id="ProtNLM"/>
    </source>
</evidence>
<feature type="compositionally biased region" description="Acidic residues" evidence="1">
    <location>
        <begin position="213"/>
        <end position="225"/>
    </location>
</feature>
<accession>A0A0F9PA37</accession>
<evidence type="ECO:0000256" key="1">
    <source>
        <dbReference type="SAM" id="MobiDB-lite"/>
    </source>
</evidence>
<name>A0A0F9PA37_9ZZZZ</name>
<comment type="caution">
    <text evidence="2">The sequence shown here is derived from an EMBL/GenBank/DDBJ whole genome shotgun (WGS) entry which is preliminary data.</text>
</comment>
<feature type="compositionally biased region" description="Polar residues" evidence="1">
    <location>
        <begin position="196"/>
        <end position="209"/>
    </location>
</feature>
<reference evidence="2" key="1">
    <citation type="journal article" date="2015" name="Nature">
        <title>Complex archaea that bridge the gap between prokaryotes and eukaryotes.</title>
        <authorList>
            <person name="Spang A."/>
            <person name="Saw J.H."/>
            <person name="Jorgensen S.L."/>
            <person name="Zaremba-Niedzwiedzka K."/>
            <person name="Martijn J."/>
            <person name="Lind A.E."/>
            <person name="van Eijk R."/>
            <person name="Schleper C."/>
            <person name="Guy L."/>
            <person name="Ettema T.J."/>
        </authorList>
    </citation>
    <scope>NUCLEOTIDE SEQUENCE</scope>
</reference>
<dbReference type="EMBL" id="LAZR01005700">
    <property type="protein sequence ID" value="KKM97855.1"/>
    <property type="molecule type" value="Genomic_DNA"/>
</dbReference>
<organism evidence="2">
    <name type="scientific">marine sediment metagenome</name>
    <dbReference type="NCBI Taxonomy" id="412755"/>
    <lineage>
        <taxon>unclassified sequences</taxon>
        <taxon>metagenomes</taxon>
        <taxon>ecological metagenomes</taxon>
    </lineage>
</organism>
<evidence type="ECO:0000313" key="2">
    <source>
        <dbReference type="EMBL" id="KKM97855.1"/>
    </source>
</evidence>